<evidence type="ECO:0000256" key="2">
    <source>
        <dbReference type="ARBA" id="ARBA00022729"/>
    </source>
</evidence>
<dbReference type="InterPro" id="IPR010854">
    <property type="entry name" value="YdgH/BhsA/McbA-like_dom"/>
</dbReference>
<feature type="chain" id="PRO_5019237162" evidence="5">
    <location>
        <begin position="23"/>
        <end position="86"/>
    </location>
</feature>
<dbReference type="PANTHER" id="PTHR34156:SF1">
    <property type="entry name" value="PERIPLASMIC PROTEIN"/>
    <property type="match status" value="1"/>
</dbReference>
<feature type="signal peptide" evidence="5">
    <location>
        <begin position="1"/>
        <end position="22"/>
    </location>
</feature>
<evidence type="ECO:0000256" key="1">
    <source>
        <dbReference type="ARBA" id="ARBA00004418"/>
    </source>
</evidence>
<protein>
    <submittedName>
        <fullName evidence="7">Multiple stress resistance protein BhsA</fullName>
    </submittedName>
</protein>
<evidence type="ECO:0000313" key="7">
    <source>
        <dbReference type="EMBL" id="VEI71022.1"/>
    </source>
</evidence>
<evidence type="ECO:0000259" key="6">
    <source>
        <dbReference type="Pfam" id="PF07338"/>
    </source>
</evidence>
<dbReference type="Pfam" id="PF07338">
    <property type="entry name" value="YdgH_BhsA-like"/>
    <property type="match status" value="1"/>
</dbReference>
<proteinExistence type="inferred from homology"/>
<keyword evidence="3" id="KW-0574">Periplasm</keyword>
<accession>A0A448STK9</accession>
<dbReference type="EMBL" id="LR134492">
    <property type="protein sequence ID" value="VEI71022.1"/>
    <property type="molecule type" value="Genomic_DNA"/>
</dbReference>
<dbReference type="SUPFAM" id="SSF159871">
    <property type="entry name" value="YdgH-like"/>
    <property type="match status" value="1"/>
</dbReference>
<sequence>MKGIKYFAAATVLALTSFASVAAEPVSQQQAQRLTEVGVVSAGGVTTLSSLEAKLAAKAEAQGASSYRIVAAGGNNMLHGNAVIYK</sequence>
<dbReference type="AlphaFoldDB" id="A0A448STK9"/>
<evidence type="ECO:0000313" key="8">
    <source>
        <dbReference type="Proteomes" id="UP000270487"/>
    </source>
</evidence>
<keyword evidence="2 5" id="KW-0732">Signal</keyword>
<feature type="domain" description="YdgH/BhsA/McbA-like" evidence="6">
    <location>
        <begin position="34"/>
        <end position="86"/>
    </location>
</feature>
<organism evidence="7 8">
    <name type="scientific">Serratia fonticola</name>
    <dbReference type="NCBI Taxonomy" id="47917"/>
    <lineage>
        <taxon>Bacteria</taxon>
        <taxon>Pseudomonadati</taxon>
        <taxon>Pseudomonadota</taxon>
        <taxon>Gammaproteobacteria</taxon>
        <taxon>Enterobacterales</taxon>
        <taxon>Yersiniaceae</taxon>
        <taxon>Serratia</taxon>
    </lineage>
</organism>
<reference evidence="7 8" key="1">
    <citation type="submission" date="2018-12" db="EMBL/GenBank/DDBJ databases">
        <authorList>
            <consortium name="Pathogen Informatics"/>
        </authorList>
    </citation>
    <scope>NUCLEOTIDE SEQUENCE [LARGE SCALE GENOMIC DNA]</scope>
    <source>
        <strain evidence="7 8">NCTC13193</strain>
    </source>
</reference>
<evidence type="ECO:0000256" key="4">
    <source>
        <dbReference type="ARBA" id="ARBA00038138"/>
    </source>
</evidence>
<dbReference type="Proteomes" id="UP000270487">
    <property type="component" value="Chromosome"/>
</dbReference>
<dbReference type="RefSeq" id="WP_141132322.1">
    <property type="nucleotide sequence ID" value="NZ_JBFQGD010000002.1"/>
</dbReference>
<evidence type="ECO:0000256" key="3">
    <source>
        <dbReference type="ARBA" id="ARBA00022764"/>
    </source>
</evidence>
<dbReference type="NCBIfam" id="NF047859">
    <property type="entry name" value="StressCuResBhsA"/>
    <property type="match status" value="1"/>
</dbReference>
<dbReference type="PANTHER" id="PTHR34156">
    <property type="entry name" value="OUTER MEMBRANE PROTEIN-RELATED-RELATED"/>
    <property type="match status" value="1"/>
</dbReference>
<evidence type="ECO:0000256" key="5">
    <source>
        <dbReference type="SAM" id="SignalP"/>
    </source>
</evidence>
<dbReference type="InterPro" id="IPR051096">
    <property type="entry name" value="BhsA/McbA_stress_biofilm_assoc"/>
</dbReference>
<dbReference type="Gene3D" id="3.30.1660.10">
    <property type="entry name" value="Flavin-binding protein dodecin"/>
    <property type="match status" value="1"/>
</dbReference>
<dbReference type="GO" id="GO:0042597">
    <property type="term" value="C:periplasmic space"/>
    <property type="evidence" value="ECO:0007669"/>
    <property type="project" value="UniProtKB-SubCell"/>
</dbReference>
<gene>
    <name evidence="7" type="primary">bhsA_5</name>
    <name evidence="7" type="ORF">NCTC13193_03198</name>
</gene>
<name>A0A448STK9_SERFO</name>
<comment type="similarity">
    <text evidence="4">Belongs to the BhsA/McbA family.</text>
</comment>
<comment type="subcellular location">
    <subcellularLocation>
        <location evidence="1">Periplasm</location>
    </subcellularLocation>
</comment>
<dbReference type="InterPro" id="IPR025543">
    <property type="entry name" value="Dodecin-like"/>
</dbReference>
<dbReference type="InterPro" id="IPR036275">
    <property type="entry name" value="YdgH-like_sf"/>
</dbReference>